<protein>
    <recommendedName>
        <fullName evidence="3">Chemotaxis phosphatase CheX-like domain-containing protein</fullName>
    </recommendedName>
</protein>
<evidence type="ECO:0000313" key="1">
    <source>
        <dbReference type="EMBL" id="WAX57861.1"/>
    </source>
</evidence>
<proteinExistence type="predicted"/>
<sequence>MKLIKDVLDGLLGKDVTTAPGDAMTSTDAAGGALAIYVDDHNAMQAVVGWDLPAAVRVGAAVALVPRGGADDAIDEKYVPANLLENLGEVSNVLASVFQLPGNPHLRLHETYCPVAAAPNDAYELLFRLGNRIDLAIDVPSYGTGRFALSMLN</sequence>
<evidence type="ECO:0008006" key="3">
    <source>
        <dbReference type="Google" id="ProtNLM"/>
    </source>
</evidence>
<evidence type="ECO:0000313" key="2">
    <source>
        <dbReference type="Proteomes" id="UP001164693"/>
    </source>
</evidence>
<reference evidence="1" key="1">
    <citation type="submission" date="2022-05" db="EMBL/GenBank/DDBJ databases">
        <title>Jatrophihabitans sp. SB3-54 whole genome sequence.</title>
        <authorList>
            <person name="Suh M.K."/>
            <person name="Eom M.K."/>
            <person name="Kim J.S."/>
            <person name="Kim H.S."/>
            <person name="Do H.E."/>
            <person name="Shin Y.K."/>
            <person name="Lee J.-S."/>
        </authorList>
    </citation>
    <scope>NUCLEOTIDE SEQUENCE</scope>
    <source>
        <strain evidence="1">SB3-54</strain>
    </source>
</reference>
<gene>
    <name evidence="1" type="ORF">M6B22_03620</name>
</gene>
<organism evidence="1 2">
    <name type="scientific">Jatrophihabitans cynanchi</name>
    <dbReference type="NCBI Taxonomy" id="2944128"/>
    <lineage>
        <taxon>Bacteria</taxon>
        <taxon>Bacillati</taxon>
        <taxon>Actinomycetota</taxon>
        <taxon>Actinomycetes</taxon>
        <taxon>Jatrophihabitantales</taxon>
        <taxon>Jatrophihabitantaceae</taxon>
        <taxon>Jatrophihabitans</taxon>
    </lineage>
</organism>
<dbReference type="RefSeq" id="WP_269444410.1">
    <property type="nucleotide sequence ID" value="NZ_CP097463.1"/>
</dbReference>
<dbReference type="EMBL" id="CP097463">
    <property type="protein sequence ID" value="WAX57861.1"/>
    <property type="molecule type" value="Genomic_DNA"/>
</dbReference>
<keyword evidence="2" id="KW-1185">Reference proteome</keyword>
<dbReference type="Proteomes" id="UP001164693">
    <property type="component" value="Chromosome"/>
</dbReference>
<name>A0ABY7K430_9ACTN</name>
<accession>A0ABY7K430</accession>